<dbReference type="AlphaFoldDB" id="A0A1L4DGT6"/>
<gene>
    <name evidence="1" type="ORF">BLA32_05830</name>
</gene>
<geneLocation type="plasmid" evidence="1">
    <name>cp32</name>
</geneLocation>
<dbReference type="RefSeq" id="WP_012579195.1">
    <property type="nucleotide sequence ID" value="NZ_CAXOVQ010000025.1"/>
</dbReference>
<name>A0A1L4DGT6_BORAF</name>
<sequence length="189" mass="21811">MIVTLDSILNHLIRIFKGFKAYATENNFECDIINTYNHPYLSKITTTSPNIIALKFDGTEHLFNHDCKTGAFYENALEFSVNFQIYIIVVVLNAKDFDANSRMLILYGMLSDFLHNRVHKYTLENQSQPEYVNKINFYIYPTSNMQTVGLINLGTKYSNHAYSASVAFNASVKTIEILKEEHKIARKYN</sequence>
<accession>A0A1L4DGT6</accession>
<dbReference type="EMBL" id="CP018273">
    <property type="protein sequence ID" value="APJ09382.1"/>
    <property type="molecule type" value="Genomic_DNA"/>
</dbReference>
<proteinExistence type="predicted"/>
<evidence type="ECO:0000313" key="1">
    <source>
        <dbReference type="EMBL" id="APJ09382.1"/>
    </source>
</evidence>
<keyword evidence="1" id="KW-0614">Plasmid</keyword>
<dbReference type="InterPro" id="IPR008483">
    <property type="entry name" value="DUF764_BOR_spp"/>
</dbReference>
<protein>
    <submittedName>
        <fullName evidence="1">Uncharacterized protein</fullName>
    </submittedName>
</protein>
<organism evidence="1">
    <name type="scientific">Borreliella afzelii</name>
    <name type="common">Borrelia afzelii</name>
    <dbReference type="NCBI Taxonomy" id="29518"/>
    <lineage>
        <taxon>Bacteria</taxon>
        <taxon>Pseudomonadati</taxon>
        <taxon>Spirochaetota</taxon>
        <taxon>Spirochaetia</taxon>
        <taxon>Spirochaetales</taxon>
        <taxon>Borreliaceae</taxon>
        <taxon>Borreliella</taxon>
    </lineage>
</organism>
<dbReference type="Pfam" id="PF05561">
    <property type="entry name" value="DUF764"/>
    <property type="match status" value="1"/>
</dbReference>
<reference evidence="1" key="1">
    <citation type="submission" date="2016-11" db="EMBL/GenBank/DDBJ databases">
        <title>Borrelia afzelii Genome sequencing and assembly.</title>
        <authorList>
            <person name="Bontemps-Gallo S."/>
        </authorList>
    </citation>
    <scope>NUCLEOTIDE SEQUENCE</scope>
    <source>
        <strain evidence="1">BO23</strain>
        <plasmid evidence="1">cp32</plasmid>
    </source>
</reference>